<organism evidence="3 4">
    <name type="scientific">Roseomonas alba</name>
    <dbReference type="NCBI Taxonomy" id="2846776"/>
    <lineage>
        <taxon>Bacteria</taxon>
        <taxon>Pseudomonadati</taxon>
        <taxon>Pseudomonadota</taxon>
        <taxon>Alphaproteobacteria</taxon>
        <taxon>Acetobacterales</taxon>
        <taxon>Roseomonadaceae</taxon>
        <taxon>Roseomonas</taxon>
    </lineage>
</organism>
<comment type="caution">
    <text evidence="3">The sequence shown here is derived from an EMBL/GenBank/DDBJ whole genome shotgun (WGS) entry which is preliminary data.</text>
</comment>
<feature type="transmembrane region" description="Helical" evidence="1">
    <location>
        <begin position="212"/>
        <end position="230"/>
    </location>
</feature>
<sequence length="264" mass="27741">MMRFSDEAPLSPYGHAMMPARFPAAMLALLLLAAPAARAEPASRPHVSEVRPLALPDGSPGRIELLHGDGFIAADPVRVQVRDRMGRVLAWTPAGVAAALSCPEAARTDACRAFVFGQAPWPTVWVPDSAGYAPDARAPAPVLAGDWAGPFPGFDTQPASIGFRRAGGITDRAWGMVLLVLAFWRAMLLSAGLLAGAAMALHGAALQRARPVLRIGLWVIAAALITLAGFQGMVLVLLIGFPVGLLILLWVLAGLGWLGLRRAA</sequence>
<keyword evidence="4" id="KW-1185">Reference proteome</keyword>
<keyword evidence="1" id="KW-1133">Transmembrane helix</keyword>
<keyword evidence="1" id="KW-0812">Transmembrane</keyword>
<evidence type="ECO:0000256" key="1">
    <source>
        <dbReference type="SAM" id="Phobius"/>
    </source>
</evidence>
<keyword evidence="1" id="KW-0472">Membrane</keyword>
<gene>
    <name evidence="3" type="ORF">KPL78_23170</name>
</gene>
<evidence type="ECO:0000256" key="2">
    <source>
        <dbReference type="SAM" id="SignalP"/>
    </source>
</evidence>
<keyword evidence="2" id="KW-0732">Signal</keyword>
<evidence type="ECO:0000313" key="4">
    <source>
        <dbReference type="Proteomes" id="UP001196565"/>
    </source>
</evidence>
<feature type="signal peptide" evidence="2">
    <location>
        <begin position="1"/>
        <end position="39"/>
    </location>
</feature>
<evidence type="ECO:0000313" key="3">
    <source>
        <dbReference type="EMBL" id="MBW6400781.1"/>
    </source>
</evidence>
<feature type="chain" id="PRO_5046739814" evidence="2">
    <location>
        <begin position="40"/>
        <end position="264"/>
    </location>
</feature>
<feature type="transmembrane region" description="Helical" evidence="1">
    <location>
        <begin position="173"/>
        <end position="200"/>
    </location>
</feature>
<protein>
    <submittedName>
        <fullName evidence="3">Uncharacterized protein</fullName>
    </submittedName>
</protein>
<name>A0ABS7AEQ0_9PROT</name>
<accession>A0ABS7AEQ0</accession>
<reference evidence="3 4" key="1">
    <citation type="submission" date="2021-07" db="EMBL/GenBank/DDBJ databases">
        <authorList>
            <person name="So Y."/>
        </authorList>
    </citation>
    <scope>NUCLEOTIDE SEQUENCE [LARGE SCALE GENOMIC DNA]</scope>
    <source>
        <strain evidence="3 4">HJA6</strain>
    </source>
</reference>
<dbReference type="EMBL" id="JAHYBZ010000009">
    <property type="protein sequence ID" value="MBW6400781.1"/>
    <property type="molecule type" value="Genomic_DNA"/>
</dbReference>
<feature type="transmembrane region" description="Helical" evidence="1">
    <location>
        <begin position="236"/>
        <end position="260"/>
    </location>
</feature>
<dbReference type="Proteomes" id="UP001196565">
    <property type="component" value="Unassembled WGS sequence"/>
</dbReference>
<proteinExistence type="predicted"/>